<dbReference type="PANTHER" id="PTHR36966">
    <property type="entry name" value="REP-ASSOCIATED TYROSINE TRANSPOSASE"/>
    <property type="match status" value="1"/>
</dbReference>
<dbReference type="RefSeq" id="WP_309483393.1">
    <property type="nucleotide sequence ID" value="NZ_CP133720.1"/>
</dbReference>
<dbReference type="InterPro" id="IPR036515">
    <property type="entry name" value="Transposase_17_sf"/>
</dbReference>
<evidence type="ECO:0000313" key="2">
    <source>
        <dbReference type="EMBL" id="WMW81916.1"/>
    </source>
</evidence>
<dbReference type="InterPro" id="IPR002686">
    <property type="entry name" value="Transposase_17"/>
</dbReference>
<evidence type="ECO:0000259" key="1">
    <source>
        <dbReference type="SMART" id="SM01321"/>
    </source>
</evidence>
<dbReference type="Gene3D" id="3.30.70.1290">
    <property type="entry name" value="Transposase IS200-like"/>
    <property type="match status" value="1"/>
</dbReference>
<reference evidence="2" key="1">
    <citation type="submission" date="2023-09" db="EMBL/GenBank/DDBJ databases">
        <title>Undibacterium sp. 20NA77.5 isolated from freshwater.</title>
        <authorList>
            <person name="Le V."/>
            <person name="Ko S.-R."/>
            <person name="Ahn C.-Y."/>
            <person name="Oh H.-M."/>
        </authorList>
    </citation>
    <scope>NUCLEOTIDE SEQUENCE</scope>
    <source>
        <strain evidence="2">20NA77.5</strain>
    </source>
</reference>
<sequence length="175" mass="20811">MKYRRVKQKGGTYFFTLVLADRSSRLLLTNIEYLREAIRKAKEKHPFDILAIVILPDHLHTIWQLPEGDSDYAMRWSLIKASFTRSIPRGETISQSRSKKRERGIWQRRYWEHLIVDEIDLENHMNYIHFNPVKHGHVLRASDWPFSSIHREISRGNILPDWSYLASDEGLQINE</sequence>
<organism evidence="2 3">
    <name type="scientific">Undibacterium cyanobacteriorum</name>
    <dbReference type="NCBI Taxonomy" id="3073561"/>
    <lineage>
        <taxon>Bacteria</taxon>
        <taxon>Pseudomonadati</taxon>
        <taxon>Pseudomonadota</taxon>
        <taxon>Betaproteobacteria</taxon>
        <taxon>Burkholderiales</taxon>
        <taxon>Oxalobacteraceae</taxon>
        <taxon>Undibacterium</taxon>
    </lineage>
</organism>
<dbReference type="SUPFAM" id="SSF143422">
    <property type="entry name" value="Transposase IS200-like"/>
    <property type="match status" value="1"/>
</dbReference>
<proteinExistence type="predicted"/>
<dbReference type="SMART" id="SM01321">
    <property type="entry name" value="Y1_Tnp"/>
    <property type="match status" value="1"/>
</dbReference>
<dbReference type="Proteomes" id="UP001181355">
    <property type="component" value="Chromosome"/>
</dbReference>
<dbReference type="Pfam" id="PF01797">
    <property type="entry name" value="Y1_Tnp"/>
    <property type="match status" value="1"/>
</dbReference>
<dbReference type="EMBL" id="CP133720">
    <property type="protein sequence ID" value="WMW81916.1"/>
    <property type="molecule type" value="Genomic_DNA"/>
</dbReference>
<gene>
    <name evidence="2" type="ORF">RF679_06430</name>
</gene>
<accession>A0ABY9RLT2</accession>
<dbReference type="PANTHER" id="PTHR36966:SF1">
    <property type="entry name" value="REP-ASSOCIATED TYROSINE TRANSPOSASE"/>
    <property type="match status" value="1"/>
</dbReference>
<evidence type="ECO:0000313" key="3">
    <source>
        <dbReference type="Proteomes" id="UP001181355"/>
    </source>
</evidence>
<name>A0ABY9RLT2_9BURK</name>
<feature type="domain" description="Transposase IS200-like" evidence="1">
    <location>
        <begin position="8"/>
        <end position="131"/>
    </location>
</feature>
<protein>
    <submittedName>
        <fullName evidence="2">Transposase</fullName>
    </submittedName>
</protein>
<keyword evidence="3" id="KW-1185">Reference proteome</keyword>
<dbReference type="InterPro" id="IPR052715">
    <property type="entry name" value="RAYT_transposase"/>
</dbReference>
<dbReference type="NCBIfam" id="NF047646">
    <property type="entry name" value="REP_Tyr_transpos"/>
    <property type="match status" value="1"/>
</dbReference>